<evidence type="ECO:0000313" key="7">
    <source>
        <dbReference type="EMBL" id="PKR55839.1"/>
    </source>
</evidence>
<dbReference type="PANTHER" id="PTHR30086">
    <property type="entry name" value="ARGININE EXPORTER PROTEIN ARGO"/>
    <property type="match status" value="1"/>
</dbReference>
<evidence type="ECO:0000256" key="5">
    <source>
        <dbReference type="ARBA" id="ARBA00023136"/>
    </source>
</evidence>
<proteinExistence type="predicted"/>
<keyword evidence="5 6" id="KW-0472">Membrane</keyword>
<dbReference type="RefSeq" id="WP_101263832.1">
    <property type="nucleotide sequence ID" value="NZ_NWTK01000001.1"/>
</dbReference>
<name>A0A2N3KZ40_9PROT</name>
<dbReference type="GO" id="GO:0015171">
    <property type="term" value="F:amino acid transmembrane transporter activity"/>
    <property type="evidence" value="ECO:0007669"/>
    <property type="project" value="TreeGrafter"/>
</dbReference>
<evidence type="ECO:0000256" key="1">
    <source>
        <dbReference type="ARBA" id="ARBA00004651"/>
    </source>
</evidence>
<dbReference type="PIRSF" id="PIRSF006324">
    <property type="entry name" value="LeuE"/>
    <property type="match status" value="1"/>
</dbReference>
<feature type="transmembrane region" description="Helical" evidence="6">
    <location>
        <begin position="127"/>
        <end position="148"/>
    </location>
</feature>
<dbReference type="PANTHER" id="PTHR30086:SF20">
    <property type="entry name" value="ARGININE EXPORTER PROTEIN ARGO-RELATED"/>
    <property type="match status" value="1"/>
</dbReference>
<feature type="transmembrane region" description="Helical" evidence="6">
    <location>
        <begin position="45"/>
        <end position="67"/>
    </location>
</feature>
<sequence>MSFDTWLVFAGAAFALAMAPGPNNLMAMFNGARHGVVASALGGIGRLLAFTLMITVTATGLGVVLAASELAFGIIKWAGAAYLVYLGIKTWRSHVASASDDGAANLPEDDLVFAARPRAFDLARREFLTAVGNPKAILIFTAFFPQFLNAQHPYGGQFAIMGVTFLAMEACVLLAYGLVGGQVKGFVRSARHLRILNRVSGGVLIGAGAMLAAARR</sequence>
<feature type="transmembrane region" description="Helical" evidence="6">
    <location>
        <begin position="160"/>
        <end position="183"/>
    </location>
</feature>
<dbReference type="Pfam" id="PF01810">
    <property type="entry name" value="LysE"/>
    <property type="match status" value="1"/>
</dbReference>
<reference evidence="7 8" key="1">
    <citation type="submission" date="2017-09" db="EMBL/GenBank/DDBJ databases">
        <title>Biodiversity and function of Thalassospira species in the particle-attached aromatic-hydrocarbon-degrading consortia from the surface seawater of the South China Sea.</title>
        <authorList>
            <person name="Dong C."/>
            <person name="Liu R."/>
            <person name="Shao Z."/>
        </authorList>
    </citation>
    <scope>NUCLEOTIDE SEQUENCE [LARGE SCALE GENOMIC DNA]</scope>
    <source>
        <strain evidence="7 8">CSC1P2</strain>
    </source>
</reference>
<comment type="caution">
    <text evidence="7">The sequence shown here is derived from an EMBL/GenBank/DDBJ whole genome shotgun (WGS) entry which is preliminary data.</text>
</comment>
<comment type="subcellular location">
    <subcellularLocation>
        <location evidence="1">Cell membrane</location>
        <topology evidence="1">Multi-pass membrane protein</topology>
    </subcellularLocation>
</comment>
<evidence type="ECO:0000256" key="6">
    <source>
        <dbReference type="SAM" id="Phobius"/>
    </source>
</evidence>
<keyword evidence="4 6" id="KW-1133">Transmembrane helix</keyword>
<gene>
    <name evidence="7" type="ORF">COO20_01030</name>
</gene>
<protein>
    <submittedName>
        <fullName evidence="7">Lysine transporter LysE</fullName>
    </submittedName>
</protein>
<evidence type="ECO:0000313" key="8">
    <source>
        <dbReference type="Proteomes" id="UP000233597"/>
    </source>
</evidence>
<dbReference type="InterPro" id="IPR001123">
    <property type="entry name" value="LeuE-type"/>
</dbReference>
<organism evidence="7 8">
    <name type="scientific">Thalassospira marina</name>
    <dbReference type="NCBI Taxonomy" id="2048283"/>
    <lineage>
        <taxon>Bacteria</taxon>
        <taxon>Pseudomonadati</taxon>
        <taxon>Pseudomonadota</taxon>
        <taxon>Alphaproteobacteria</taxon>
        <taxon>Rhodospirillales</taxon>
        <taxon>Thalassospiraceae</taxon>
        <taxon>Thalassospira</taxon>
    </lineage>
</organism>
<dbReference type="EMBL" id="NWTK01000001">
    <property type="protein sequence ID" value="PKR55839.1"/>
    <property type="molecule type" value="Genomic_DNA"/>
</dbReference>
<evidence type="ECO:0000256" key="3">
    <source>
        <dbReference type="ARBA" id="ARBA00022692"/>
    </source>
</evidence>
<keyword evidence="3 6" id="KW-0812">Transmembrane</keyword>
<dbReference type="OrthoDB" id="9804822at2"/>
<accession>A0A2N3KZ40</accession>
<keyword evidence="2" id="KW-1003">Cell membrane</keyword>
<dbReference type="AlphaFoldDB" id="A0A2N3KZ40"/>
<evidence type="ECO:0000256" key="2">
    <source>
        <dbReference type="ARBA" id="ARBA00022475"/>
    </source>
</evidence>
<dbReference type="GO" id="GO:0005886">
    <property type="term" value="C:plasma membrane"/>
    <property type="evidence" value="ECO:0007669"/>
    <property type="project" value="UniProtKB-SubCell"/>
</dbReference>
<dbReference type="Proteomes" id="UP000233597">
    <property type="component" value="Unassembled WGS sequence"/>
</dbReference>
<evidence type="ECO:0000256" key="4">
    <source>
        <dbReference type="ARBA" id="ARBA00022989"/>
    </source>
</evidence>
<feature type="transmembrane region" description="Helical" evidence="6">
    <location>
        <begin position="195"/>
        <end position="214"/>
    </location>
</feature>